<dbReference type="Gene3D" id="1.25.40.10">
    <property type="entry name" value="Tetratricopeptide repeat domain"/>
    <property type="match status" value="2"/>
</dbReference>
<dbReference type="InterPro" id="IPR049039">
    <property type="entry name" value="RMD1-3_a_helical_rpt"/>
</dbReference>
<proteinExistence type="predicted"/>
<evidence type="ECO:0000256" key="7">
    <source>
        <dbReference type="ARBA" id="ARBA00039966"/>
    </source>
</evidence>
<keyword evidence="3" id="KW-0963">Cytoplasm</keyword>
<evidence type="ECO:0000256" key="6">
    <source>
        <dbReference type="ARBA" id="ARBA00023212"/>
    </source>
</evidence>
<dbReference type="PANTHER" id="PTHR16056">
    <property type="entry name" value="REGULATOR OF MICROTUBULE DYNAMICS PROTEIN"/>
    <property type="match status" value="1"/>
</dbReference>
<name>A0A538UA73_UNCEI</name>
<dbReference type="InterPro" id="IPR019734">
    <property type="entry name" value="TPR_rpt"/>
</dbReference>
<evidence type="ECO:0000313" key="12">
    <source>
        <dbReference type="Proteomes" id="UP000319771"/>
    </source>
</evidence>
<accession>A0A538UA73</accession>
<feature type="repeat" description="TPR" evidence="9">
    <location>
        <begin position="33"/>
        <end position="66"/>
    </location>
</feature>
<evidence type="ECO:0000256" key="10">
    <source>
        <dbReference type="SAM" id="SignalP"/>
    </source>
</evidence>
<comment type="subunit">
    <text evidence="2">Interacts with microtubules.</text>
</comment>
<evidence type="ECO:0000256" key="2">
    <source>
        <dbReference type="ARBA" id="ARBA00011375"/>
    </source>
</evidence>
<dbReference type="Proteomes" id="UP000319771">
    <property type="component" value="Unassembled WGS sequence"/>
</dbReference>
<dbReference type="InterPro" id="IPR011990">
    <property type="entry name" value="TPR-like_helical_dom_sf"/>
</dbReference>
<dbReference type="Pfam" id="PF21033">
    <property type="entry name" value="RMD1-3"/>
    <property type="match status" value="1"/>
</dbReference>
<dbReference type="PANTHER" id="PTHR16056:SF16">
    <property type="entry name" value="REGULATOR OF MICROTUBULE DYNAMICS PROTEIN 1"/>
    <property type="match status" value="1"/>
</dbReference>
<reference evidence="11 12" key="1">
    <citation type="journal article" date="2019" name="Nat. Microbiol.">
        <title>Mediterranean grassland soil C-N compound turnover is dependent on rainfall and depth, and is mediated by genomically divergent microorganisms.</title>
        <authorList>
            <person name="Diamond S."/>
            <person name="Andeer P.F."/>
            <person name="Li Z."/>
            <person name="Crits-Christoph A."/>
            <person name="Burstein D."/>
            <person name="Anantharaman K."/>
            <person name="Lane K.R."/>
            <person name="Thomas B.C."/>
            <person name="Pan C."/>
            <person name="Northen T.R."/>
            <person name="Banfield J.F."/>
        </authorList>
    </citation>
    <scope>NUCLEOTIDE SEQUENCE [LARGE SCALE GENOMIC DNA]</scope>
    <source>
        <strain evidence="11">WS_11</strain>
    </source>
</reference>
<keyword evidence="5 9" id="KW-0802">TPR repeat</keyword>
<dbReference type="AlphaFoldDB" id="A0A538UA73"/>
<organism evidence="11 12">
    <name type="scientific">Eiseniibacteriota bacterium</name>
    <dbReference type="NCBI Taxonomy" id="2212470"/>
    <lineage>
        <taxon>Bacteria</taxon>
        <taxon>Candidatus Eiseniibacteriota</taxon>
    </lineage>
</organism>
<feature type="signal peptide" evidence="10">
    <location>
        <begin position="1"/>
        <end position="27"/>
    </location>
</feature>
<keyword evidence="6" id="KW-0206">Cytoskeleton</keyword>
<sequence>MTTKRSVWCAAALLVTLIGVRHAQAVAAPPTGAEAAVEHGDQSYARGQFRDALAAYRSALEKDPASFGALCGLARAESDLSEATPGEERRRLVAAAVEHARAAVKADAANAHGHVWLAVALGLQAELEGPRTRAGLWREIRSELDRAIGIDPGIARAYLERGRWNRRLAGRGIWERAWSKVLLAHSPHGATMDNALRDLEKAVELAPVDLQARMELARTYLKVERLGDARRELERVVASPAVHPRDAGLQAEARVQLEKLKKA</sequence>
<dbReference type="GO" id="GO:0005737">
    <property type="term" value="C:cytoplasm"/>
    <property type="evidence" value="ECO:0007669"/>
    <property type="project" value="TreeGrafter"/>
</dbReference>
<evidence type="ECO:0000256" key="1">
    <source>
        <dbReference type="ARBA" id="ARBA00004245"/>
    </source>
</evidence>
<keyword evidence="4" id="KW-0677">Repeat</keyword>
<feature type="chain" id="PRO_5022026228" description="Regulator of microtubule dynamics protein 1" evidence="10">
    <location>
        <begin position="28"/>
        <end position="263"/>
    </location>
</feature>
<gene>
    <name evidence="11" type="ORF">E6K81_06590</name>
</gene>
<dbReference type="GO" id="GO:0097431">
    <property type="term" value="C:mitotic spindle pole"/>
    <property type="evidence" value="ECO:0007669"/>
    <property type="project" value="TreeGrafter"/>
</dbReference>
<dbReference type="SUPFAM" id="SSF48452">
    <property type="entry name" value="TPR-like"/>
    <property type="match status" value="1"/>
</dbReference>
<dbReference type="GO" id="GO:0008017">
    <property type="term" value="F:microtubule binding"/>
    <property type="evidence" value="ECO:0007669"/>
    <property type="project" value="TreeGrafter"/>
</dbReference>
<evidence type="ECO:0000313" key="11">
    <source>
        <dbReference type="EMBL" id="TMQ72750.1"/>
    </source>
</evidence>
<comment type="caution">
    <text evidence="11">The sequence shown here is derived from an EMBL/GenBank/DDBJ whole genome shotgun (WGS) entry which is preliminary data.</text>
</comment>
<protein>
    <recommendedName>
        <fullName evidence="7">Regulator of microtubule dynamics protein 1</fullName>
    </recommendedName>
    <alternativeName>
        <fullName evidence="8">Protein FAM82B</fullName>
    </alternativeName>
</protein>
<evidence type="ECO:0000256" key="4">
    <source>
        <dbReference type="ARBA" id="ARBA00022737"/>
    </source>
</evidence>
<evidence type="ECO:0000256" key="5">
    <source>
        <dbReference type="ARBA" id="ARBA00022803"/>
    </source>
</evidence>
<evidence type="ECO:0000256" key="3">
    <source>
        <dbReference type="ARBA" id="ARBA00022490"/>
    </source>
</evidence>
<comment type="subcellular location">
    <subcellularLocation>
        <location evidence="1">Cytoplasm</location>
        <location evidence="1">Cytoskeleton</location>
    </subcellularLocation>
</comment>
<dbReference type="PROSITE" id="PS50005">
    <property type="entry name" value="TPR"/>
    <property type="match status" value="1"/>
</dbReference>
<evidence type="ECO:0000256" key="8">
    <source>
        <dbReference type="ARBA" id="ARBA00041958"/>
    </source>
</evidence>
<evidence type="ECO:0000256" key="9">
    <source>
        <dbReference type="PROSITE-ProRule" id="PRU00339"/>
    </source>
</evidence>
<keyword evidence="10" id="KW-0732">Signal</keyword>
<dbReference type="EMBL" id="VBPB01000094">
    <property type="protein sequence ID" value="TMQ72750.1"/>
    <property type="molecule type" value="Genomic_DNA"/>
</dbReference>
<dbReference type="GO" id="GO:0005876">
    <property type="term" value="C:spindle microtubule"/>
    <property type="evidence" value="ECO:0007669"/>
    <property type="project" value="TreeGrafter"/>
</dbReference>